<accession>A0A316V9J4</accession>
<feature type="domain" description="Plastocyanin-like" evidence="2">
    <location>
        <begin position="118"/>
        <end position="233"/>
    </location>
</feature>
<gene>
    <name evidence="3" type="ORF">FA14DRAFT_161719</name>
</gene>
<comment type="similarity">
    <text evidence="1">Belongs to the multicopper oxidase family.</text>
</comment>
<dbReference type="Proteomes" id="UP000245771">
    <property type="component" value="Unassembled WGS sequence"/>
</dbReference>
<dbReference type="InterPro" id="IPR008972">
    <property type="entry name" value="Cupredoxin"/>
</dbReference>
<dbReference type="EMBL" id="KZ819604">
    <property type="protein sequence ID" value="PWN34267.1"/>
    <property type="molecule type" value="Genomic_DNA"/>
</dbReference>
<dbReference type="GO" id="GO:0005507">
    <property type="term" value="F:copper ion binding"/>
    <property type="evidence" value="ECO:0007669"/>
    <property type="project" value="InterPro"/>
</dbReference>
<dbReference type="OrthoDB" id="2121828at2759"/>
<dbReference type="InterPro" id="IPR045087">
    <property type="entry name" value="Cu-oxidase_fam"/>
</dbReference>
<evidence type="ECO:0000313" key="4">
    <source>
        <dbReference type="Proteomes" id="UP000245771"/>
    </source>
</evidence>
<dbReference type="GO" id="GO:0016491">
    <property type="term" value="F:oxidoreductase activity"/>
    <property type="evidence" value="ECO:0007669"/>
    <property type="project" value="InterPro"/>
</dbReference>
<proteinExistence type="inferred from homology"/>
<dbReference type="STRING" id="1280837.A0A316V9J4"/>
<name>A0A316V9J4_9BASI</name>
<reference evidence="3 4" key="1">
    <citation type="journal article" date="2018" name="Mol. Biol. Evol.">
        <title>Broad Genomic Sampling Reveals a Smut Pathogenic Ancestry of the Fungal Clade Ustilaginomycotina.</title>
        <authorList>
            <person name="Kijpornyongpan T."/>
            <person name="Mondo S.J."/>
            <person name="Barry K."/>
            <person name="Sandor L."/>
            <person name="Lee J."/>
            <person name="Lipzen A."/>
            <person name="Pangilinan J."/>
            <person name="LaButti K."/>
            <person name="Hainaut M."/>
            <person name="Henrissat B."/>
            <person name="Grigoriev I.V."/>
            <person name="Spatafora J.W."/>
            <person name="Aime M.C."/>
        </authorList>
    </citation>
    <scope>NUCLEOTIDE SEQUENCE [LARGE SCALE GENOMIC DNA]</scope>
    <source>
        <strain evidence="3 4">MCA 3882</strain>
    </source>
</reference>
<dbReference type="InParanoid" id="A0A316V9J4"/>
<evidence type="ECO:0000256" key="1">
    <source>
        <dbReference type="ARBA" id="ARBA00010609"/>
    </source>
</evidence>
<protein>
    <recommendedName>
        <fullName evidence="2">Plastocyanin-like domain-containing protein</fullName>
    </recommendedName>
</protein>
<dbReference type="AlphaFoldDB" id="A0A316V9J4"/>
<dbReference type="Gene3D" id="2.60.40.420">
    <property type="entry name" value="Cupredoxins - blue copper proteins"/>
    <property type="match status" value="1"/>
</dbReference>
<evidence type="ECO:0000259" key="2">
    <source>
        <dbReference type="Pfam" id="PF07731"/>
    </source>
</evidence>
<dbReference type="InterPro" id="IPR011706">
    <property type="entry name" value="Cu-oxidase_C"/>
</dbReference>
<organism evidence="3 4">
    <name type="scientific">Meira miltonrushii</name>
    <dbReference type="NCBI Taxonomy" id="1280837"/>
    <lineage>
        <taxon>Eukaryota</taxon>
        <taxon>Fungi</taxon>
        <taxon>Dikarya</taxon>
        <taxon>Basidiomycota</taxon>
        <taxon>Ustilaginomycotina</taxon>
        <taxon>Exobasidiomycetes</taxon>
        <taxon>Exobasidiales</taxon>
        <taxon>Brachybasidiaceae</taxon>
        <taxon>Meira</taxon>
    </lineage>
</organism>
<dbReference type="Pfam" id="PF07731">
    <property type="entry name" value="Cu-oxidase_2"/>
    <property type="match status" value="1"/>
</dbReference>
<sequence>MNQKPGAYFFHAEQATDMFAYTPASLITMQSAVLRYAGIPDSIMPDANVTTNTNVTQSLDDSTLVPLIPQIAPLPSKQDTLSIAFSLASDNQLYAFLNDTSWSATPGDATLYDVVSAQRQKVSFTTQQLVITNDDVVVWDLIWNNEDDGDHPVHLHGYNPWILGSGQGHYQYGKSLNLSQTFDNPMRRDTFRVPVYGWAAIRVVLNNPGIWALHCHIGWHMEVGFLTQLNVLPSKLAQQTINPYAAAQCGKASLASS</sequence>
<dbReference type="PANTHER" id="PTHR11709:SF414">
    <property type="entry name" value="ADR239WP"/>
    <property type="match status" value="1"/>
</dbReference>
<keyword evidence="4" id="KW-1185">Reference proteome</keyword>
<dbReference type="RefSeq" id="XP_025354569.1">
    <property type="nucleotide sequence ID" value="XM_025499254.1"/>
</dbReference>
<evidence type="ECO:0000313" key="3">
    <source>
        <dbReference type="EMBL" id="PWN34267.1"/>
    </source>
</evidence>
<dbReference type="SUPFAM" id="SSF49503">
    <property type="entry name" value="Cupredoxins"/>
    <property type="match status" value="1"/>
</dbReference>
<dbReference type="GeneID" id="37021035"/>
<dbReference type="PANTHER" id="PTHR11709">
    <property type="entry name" value="MULTI-COPPER OXIDASE"/>
    <property type="match status" value="1"/>
</dbReference>